<evidence type="ECO:0000313" key="1">
    <source>
        <dbReference type="EMBL" id="DAE27848.1"/>
    </source>
</evidence>
<name>A0A8S5R8Y6_9VIRU</name>
<reference evidence="1" key="1">
    <citation type="journal article" date="2021" name="Proc. Natl. Acad. Sci. U.S.A.">
        <title>A Catalog of Tens of Thousands of Viruses from Human Metagenomes Reveals Hidden Associations with Chronic Diseases.</title>
        <authorList>
            <person name="Tisza M.J."/>
            <person name="Buck C.B."/>
        </authorList>
    </citation>
    <scope>NUCLEOTIDE SEQUENCE</scope>
    <source>
        <strain evidence="1">CtDYl1</strain>
    </source>
</reference>
<organism evidence="1">
    <name type="scientific">virus sp. ctDYl1</name>
    <dbReference type="NCBI Taxonomy" id="2826795"/>
    <lineage>
        <taxon>Viruses</taxon>
    </lineage>
</organism>
<accession>A0A8S5R8Y6</accession>
<sequence length="141" mass="14651">MACKNVCKLCNHLVLSTAIAFTGGNLVVTIPEGSYNNGEKYCIVLAQSIPNATTITAPVMIQIGTGTTLYPLENRCCAQVTACGVRTRTKYATRVVTSATGGVFKMLGNPACSPNNNLTAINGTAPTTEAPVTQAVRKGAL</sequence>
<protein>
    <submittedName>
        <fullName evidence="1">Uncharacterized protein</fullName>
    </submittedName>
</protein>
<dbReference type="EMBL" id="BK015846">
    <property type="protein sequence ID" value="DAE27848.1"/>
    <property type="molecule type" value="Genomic_DNA"/>
</dbReference>
<proteinExistence type="predicted"/>